<feature type="transmembrane region" description="Helical" evidence="1">
    <location>
        <begin position="12"/>
        <end position="30"/>
    </location>
</feature>
<evidence type="ECO:0000256" key="1">
    <source>
        <dbReference type="SAM" id="Phobius"/>
    </source>
</evidence>
<dbReference type="Proteomes" id="UP000316614">
    <property type="component" value="Chromosome"/>
</dbReference>
<feature type="transmembrane region" description="Helical" evidence="1">
    <location>
        <begin position="36"/>
        <end position="53"/>
    </location>
</feature>
<keyword evidence="1" id="KW-1133">Transmembrane helix</keyword>
<reference evidence="2 3" key="1">
    <citation type="submission" date="2019-06" db="EMBL/GenBank/DDBJ databases">
        <title>Echinicola alkalisoli sp. nov. isolated from saline soil.</title>
        <authorList>
            <person name="Sun J.-Q."/>
            <person name="Xu L."/>
        </authorList>
    </citation>
    <scope>NUCLEOTIDE SEQUENCE [LARGE SCALE GENOMIC DNA]</scope>
    <source>
        <strain evidence="2 3">LN3S3</strain>
    </source>
</reference>
<keyword evidence="1" id="KW-0812">Transmembrane</keyword>
<accession>A0A514CLK3</accession>
<sequence>MKIRYSRKRLRQYLIFGSLWFILGIAALVYNAENVFSYGYLLAGILYFVIYLFENTKQYLTIRQGIITKKHLIPKKINIKDIIHLKKFDGKYILKTIATEMKINMELIEEKSLVKLKAVLENLNVELK</sequence>
<evidence type="ECO:0000313" key="3">
    <source>
        <dbReference type="Proteomes" id="UP000316614"/>
    </source>
</evidence>
<dbReference type="EMBL" id="CP041253">
    <property type="protein sequence ID" value="QDH80701.1"/>
    <property type="molecule type" value="Genomic_DNA"/>
</dbReference>
<proteinExistence type="predicted"/>
<gene>
    <name evidence="2" type="ORF">FKX85_17300</name>
</gene>
<name>A0A514CLK3_9BACT</name>
<dbReference type="AlphaFoldDB" id="A0A514CLK3"/>
<organism evidence="2 3">
    <name type="scientific">Echinicola soli</name>
    <dbReference type="NCBI Taxonomy" id="2591634"/>
    <lineage>
        <taxon>Bacteria</taxon>
        <taxon>Pseudomonadati</taxon>
        <taxon>Bacteroidota</taxon>
        <taxon>Cytophagia</taxon>
        <taxon>Cytophagales</taxon>
        <taxon>Cyclobacteriaceae</taxon>
        <taxon>Echinicola</taxon>
    </lineage>
</organism>
<keyword evidence="3" id="KW-1185">Reference proteome</keyword>
<dbReference type="OrthoDB" id="1452529at2"/>
<evidence type="ECO:0000313" key="2">
    <source>
        <dbReference type="EMBL" id="QDH80701.1"/>
    </source>
</evidence>
<protein>
    <submittedName>
        <fullName evidence="2">Uncharacterized protein</fullName>
    </submittedName>
</protein>
<dbReference type="RefSeq" id="WP_141615924.1">
    <property type="nucleotide sequence ID" value="NZ_CP041253.1"/>
</dbReference>
<keyword evidence="1" id="KW-0472">Membrane</keyword>
<dbReference type="KEGG" id="echi:FKX85_17300"/>